<comment type="caution">
    <text evidence="4">The sequence shown here is derived from an EMBL/GenBank/DDBJ whole genome shotgun (WGS) entry which is preliminary data.</text>
</comment>
<dbReference type="AlphaFoldDB" id="A0A1X2ZS06"/>
<feature type="domain" description="Carbohydrate kinase PfkB" evidence="3">
    <location>
        <begin position="6"/>
        <end position="302"/>
    </location>
</feature>
<evidence type="ECO:0000256" key="2">
    <source>
        <dbReference type="ARBA" id="ARBA00022777"/>
    </source>
</evidence>
<dbReference type="GO" id="GO:0006796">
    <property type="term" value="P:phosphate-containing compound metabolic process"/>
    <property type="evidence" value="ECO:0007669"/>
    <property type="project" value="UniProtKB-ARBA"/>
</dbReference>
<accession>A0A1X2ZS06</accession>
<evidence type="ECO:0000313" key="4">
    <source>
        <dbReference type="EMBL" id="OSG97197.1"/>
    </source>
</evidence>
<keyword evidence="2 4" id="KW-0418">Kinase</keyword>
<dbReference type="Gene3D" id="3.40.1190.20">
    <property type="match status" value="1"/>
</dbReference>
<organism evidence="4 5">
    <name type="scientific">Bifidobacterium adolescentis</name>
    <dbReference type="NCBI Taxonomy" id="1680"/>
    <lineage>
        <taxon>Bacteria</taxon>
        <taxon>Bacillati</taxon>
        <taxon>Actinomycetota</taxon>
        <taxon>Actinomycetes</taxon>
        <taxon>Bifidobacteriales</taxon>
        <taxon>Bifidobacteriaceae</taxon>
        <taxon>Bifidobacterium</taxon>
    </lineage>
</organism>
<evidence type="ECO:0000259" key="3">
    <source>
        <dbReference type="Pfam" id="PF00294"/>
    </source>
</evidence>
<dbReference type="GO" id="GO:0005829">
    <property type="term" value="C:cytosol"/>
    <property type="evidence" value="ECO:0007669"/>
    <property type="project" value="TreeGrafter"/>
</dbReference>
<dbReference type="GO" id="GO:0016301">
    <property type="term" value="F:kinase activity"/>
    <property type="evidence" value="ECO:0007669"/>
    <property type="project" value="UniProtKB-KW"/>
</dbReference>
<evidence type="ECO:0000256" key="1">
    <source>
        <dbReference type="ARBA" id="ARBA00022679"/>
    </source>
</evidence>
<protein>
    <submittedName>
        <fullName evidence="4">Ribokinase family sugar kinase</fullName>
    </submittedName>
</protein>
<sequence length="317" mass="33845">MGNGTVISLGQVIVDLTMSVEKIPQPGQDVFADEAGIHVGASYNTLRAVRQMGVDARHAGILGTGPWADTIRRVFESEGIRHVGPTDESVDSGFCVALTDGTAERTFISMRGAEARGDESTFQNVEPADGDVVHISGYTFAHHTGEGLRAFMRRTAPNRRFLALFDPSPVVADIDDETFGEMVEYRPVWSCNEREAVLIAGRLGLPMHQGTFRTLIERMARRLDSALIVRVGKGGAWLARPGAEAELVAGFPVHAIDTNGAGDCHAGVLCAELSRGTGLREAVGIANAAAAIAVTRRGPATCPSRIEVEKLLAMQTL</sequence>
<dbReference type="EMBL" id="LNKH01000004">
    <property type="protein sequence ID" value="OSG97197.1"/>
    <property type="molecule type" value="Genomic_DNA"/>
</dbReference>
<evidence type="ECO:0000313" key="5">
    <source>
        <dbReference type="Proteomes" id="UP000193905"/>
    </source>
</evidence>
<dbReference type="PANTHER" id="PTHR10584">
    <property type="entry name" value="SUGAR KINASE"/>
    <property type="match status" value="1"/>
</dbReference>
<name>A0A1X2ZS06_BIFAD</name>
<dbReference type="InterPro" id="IPR029056">
    <property type="entry name" value="Ribokinase-like"/>
</dbReference>
<dbReference type="Pfam" id="PF00294">
    <property type="entry name" value="PfkB"/>
    <property type="match status" value="1"/>
</dbReference>
<dbReference type="RefSeq" id="WP_085380914.1">
    <property type="nucleotide sequence ID" value="NZ_LNKH01000004.1"/>
</dbReference>
<keyword evidence="1" id="KW-0808">Transferase</keyword>
<proteinExistence type="predicted"/>
<dbReference type="PRINTS" id="PR00990">
    <property type="entry name" value="RIBOKINASE"/>
</dbReference>
<dbReference type="InterPro" id="IPR002139">
    <property type="entry name" value="Ribo/fructo_kinase"/>
</dbReference>
<dbReference type="Proteomes" id="UP000193905">
    <property type="component" value="Unassembled WGS sequence"/>
</dbReference>
<dbReference type="InterPro" id="IPR011611">
    <property type="entry name" value="PfkB_dom"/>
</dbReference>
<reference evidence="4 5" key="1">
    <citation type="journal article" date="2016" name="Sci. Rep.">
        <title>Evaluation of genetic diversity among strains of the human gut commensal Bifidobacterium adolescentis.</title>
        <authorList>
            <person name="Duranti S."/>
            <person name="Milani C."/>
            <person name="Lugli G.A."/>
            <person name="Mancabelli L."/>
            <person name="Turroni F."/>
            <person name="Ferrario C."/>
            <person name="Mangifesta M."/>
            <person name="Viappiani A."/>
            <person name="Sanchez B."/>
            <person name="Margolles A."/>
            <person name="van Sinderen D."/>
            <person name="Ventura M."/>
        </authorList>
    </citation>
    <scope>NUCLEOTIDE SEQUENCE [LARGE SCALE GENOMIC DNA]</scope>
    <source>
        <strain evidence="4 5">AL46-2</strain>
    </source>
</reference>
<dbReference type="PANTHER" id="PTHR10584:SF166">
    <property type="entry name" value="RIBOKINASE"/>
    <property type="match status" value="1"/>
</dbReference>
<dbReference type="SUPFAM" id="SSF53613">
    <property type="entry name" value="Ribokinase-like"/>
    <property type="match status" value="1"/>
</dbReference>
<gene>
    <name evidence="4" type="ORF">AL0462_0917</name>
</gene>